<keyword evidence="1" id="KW-1133">Transmembrane helix</keyword>
<dbReference type="EMBL" id="CAMAPF010000915">
    <property type="protein sequence ID" value="CAH9120746.1"/>
    <property type="molecule type" value="Genomic_DNA"/>
</dbReference>
<evidence type="ECO:0000313" key="2">
    <source>
        <dbReference type="EMBL" id="CAH9120746.1"/>
    </source>
</evidence>
<feature type="transmembrane region" description="Helical" evidence="1">
    <location>
        <begin position="85"/>
        <end position="104"/>
    </location>
</feature>
<evidence type="ECO:0000313" key="3">
    <source>
        <dbReference type="Proteomes" id="UP001152523"/>
    </source>
</evidence>
<dbReference type="AlphaFoldDB" id="A0AAV0E9W3"/>
<dbReference type="Proteomes" id="UP001152523">
    <property type="component" value="Unassembled WGS sequence"/>
</dbReference>
<keyword evidence="1" id="KW-0812">Transmembrane</keyword>
<proteinExistence type="predicted"/>
<evidence type="ECO:0000256" key="1">
    <source>
        <dbReference type="SAM" id="Phobius"/>
    </source>
</evidence>
<organism evidence="2 3">
    <name type="scientific">Cuscuta epithymum</name>
    <dbReference type="NCBI Taxonomy" id="186058"/>
    <lineage>
        <taxon>Eukaryota</taxon>
        <taxon>Viridiplantae</taxon>
        <taxon>Streptophyta</taxon>
        <taxon>Embryophyta</taxon>
        <taxon>Tracheophyta</taxon>
        <taxon>Spermatophyta</taxon>
        <taxon>Magnoliopsida</taxon>
        <taxon>eudicotyledons</taxon>
        <taxon>Gunneridae</taxon>
        <taxon>Pentapetalae</taxon>
        <taxon>asterids</taxon>
        <taxon>lamiids</taxon>
        <taxon>Solanales</taxon>
        <taxon>Convolvulaceae</taxon>
        <taxon>Cuscuteae</taxon>
        <taxon>Cuscuta</taxon>
        <taxon>Cuscuta subgen. Cuscuta</taxon>
    </lineage>
</organism>
<keyword evidence="3" id="KW-1185">Reference proteome</keyword>
<accession>A0AAV0E9W3</accession>
<name>A0AAV0E9W3_9ASTE</name>
<protein>
    <submittedName>
        <fullName evidence="2">Uncharacterized protein</fullName>
    </submittedName>
</protein>
<comment type="caution">
    <text evidence="2">The sequence shown here is derived from an EMBL/GenBank/DDBJ whole genome shotgun (WGS) entry which is preliminary data.</text>
</comment>
<gene>
    <name evidence="2" type="ORF">CEPIT_LOCUS23183</name>
</gene>
<reference evidence="2" key="1">
    <citation type="submission" date="2022-07" db="EMBL/GenBank/DDBJ databases">
        <authorList>
            <person name="Macas J."/>
            <person name="Novak P."/>
            <person name="Neumann P."/>
        </authorList>
    </citation>
    <scope>NUCLEOTIDE SEQUENCE</scope>
</reference>
<keyword evidence="1" id="KW-0472">Membrane</keyword>
<sequence length="106" mass="12069">MIRLLFFEASHDEAKVVHEVLNVYEKASGQAISELKKGGDASTCDLLADDIREIGTGLTYISFSHVRHLGLILFICWLGRPMLCLIVEFGRIPLLVVFFMYWTMTF</sequence>